<keyword evidence="3" id="KW-1185">Reference proteome</keyword>
<protein>
    <submittedName>
        <fullName evidence="2">N-acetyltransferase</fullName>
    </submittedName>
</protein>
<name>A0A367EKS1_9ACTN</name>
<evidence type="ECO:0000313" key="2">
    <source>
        <dbReference type="EMBL" id="RCG17790.1"/>
    </source>
</evidence>
<dbReference type="InterPro" id="IPR000182">
    <property type="entry name" value="GNAT_dom"/>
</dbReference>
<dbReference type="Pfam" id="PF00583">
    <property type="entry name" value="Acetyltransf_1"/>
    <property type="match status" value="1"/>
</dbReference>
<accession>A0A367EKS1</accession>
<dbReference type="RefSeq" id="WP_114034023.1">
    <property type="nucleotide sequence ID" value="NZ_QOIL01000040.1"/>
</dbReference>
<dbReference type="SUPFAM" id="SSF55729">
    <property type="entry name" value="Acyl-CoA N-acyltransferases (Nat)"/>
    <property type="match status" value="1"/>
</dbReference>
<keyword evidence="2" id="KW-0808">Transferase</keyword>
<comment type="caution">
    <text evidence="2">The sequence shown here is derived from an EMBL/GenBank/DDBJ whole genome shotgun (WGS) entry which is preliminary data.</text>
</comment>
<reference evidence="2 3" key="1">
    <citation type="submission" date="2018-06" db="EMBL/GenBank/DDBJ databases">
        <title>Sphaerisporangium craniellae sp. nov., isolated from a marine sponge in the South China Sea.</title>
        <authorList>
            <person name="Li L."/>
        </authorList>
    </citation>
    <scope>NUCLEOTIDE SEQUENCE [LARGE SCALE GENOMIC DNA]</scope>
    <source>
        <strain evidence="2 3">CCTCC AA 208026</strain>
    </source>
</reference>
<evidence type="ECO:0000259" key="1">
    <source>
        <dbReference type="PROSITE" id="PS51186"/>
    </source>
</evidence>
<dbReference type="Gene3D" id="3.40.630.30">
    <property type="match status" value="1"/>
</dbReference>
<dbReference type="AlphaFoldDB" id="A0A367EKS1"/>
<dbReference type="InterPro" id="IPR016181">
    <property type="entry name" value="Acyl_CoA_acyltransferase"/>
</dbReference>
<evidence type="ECO:0000313" key="3">
    <source>
        <dbReference type="Proteomes" id="UP000253094"/>
    </source>
</evidence>
<dbReference type="GO" id="GO:0016747">
    <property type="term" value="F:acyltransferase activity, transferring groups other than amino-acyl groups"/>
    <property type="evidence" value="ECO:0007669"/>
    <property type="project" value="InterPro"/>
</dbReference>
<dbReference type="OrthoDB" id="4536199at2"/>
<sequence length="177" mass="19741">MPLTIEHLQGEAAREVLGEDYVSLYLNTRAEPPYNSGPLYNRDRFLDRTSRQIEVPGFELVSARDGERLIGFAFGFPMAAGRWWRGDTTPAPDEVLPAEKFLVIELNVAAEERGKGYGRRLLDELLGGRAEPWATLLSTPHAPAHDMYEHLGWDIVGTNRPAPDAEIADVMLLKLGN</sequence>
<dbReference type="Proteomes" id="UP000253094">
    <property type="component" value="Unassembled WGS sequence"/>
</dbReference>
<organism evidence="2 3">
    <name type="scientific">Sphaerisporangium album</name>
    <dbReference type="NCBI Taxonomy" id="509200"/>
    <lineage>
        <taxon>Bacteria</taxon>
        <taxon>Bacillati</taxon>
        <taxon>Actinomycetota</taxon>
        <taxon>Actinomycetes</taxon>
        <taxon>Streptosporangiales</taxon>
        <taxon>Streptosporangiaceae</taxon>
        <taxon>Sphaerisporangium</taxon>
    </lineage>
</organism>
<dbReference type="PROSITE" id="PS51186">
    <property type="entry name" value="GNAT"/>
    <property type="match status" value="1"/>
</dbReference>
<dbReference type="EMBL" id="QOIL01000040">
    <property type="protein sequence ID" value="RCG17790.1"/>
    <property type="molecule type" value="Genomic_DNA"/>
</dbReference>
<gene>
    <name evidence="2" type="ORF">DQ384_39530</name>
</gene>
<feature type="domain" description="N-acetyltransferase" evidence="1">
    <location>
        <begin position="11"/>
        <end position="176"/>
    </location>
</feature>
<dbReference type="CDD" id="cd04301">
    <property type="entry name" value="NAT_SF"/>
    <property type="match status" value="1"/>
</dbReference>
<proteinExistence type="predicted"/>